<accession>A0A4Q9FHJ0</accession>
<dbReference type="Proteomes" id="UP000291142">
    <property type="component" value="Unassembled WGS sequence"/>
</dbReference>
<sequence>MEDKTKILIVEDEMIIAANISLQLTELGYEVTGIVPRGEDALKQIEANKPDILLLDINLKGALDGIETAKAMQKNNNIPIIYLTANVDDAHFNRAKTTHPYGFITKPFKKLDLQRTIELTISQIASETKEPDHAEQQNSESFILSDSVFVRHNNSMVKVDINDILYIEAERNYCRIYSKTKEHLLVMTLKDMDEKLPSKHFLRVHRSYIINISKINEVANSHIVIGKKAIPISKSLKEELLKRLQTL</sequence>
<dbReference type="PROSITE" id="PS50930">
    <property type="entry name" value="HTH_LYTTR"/>
    <property type="match status" value="1"/>
</dbReference>
<dbReference type="SMART" id="SM00850">
    <property type="entry name" value="LytTR"/>
    <property type="match status" value="1"/>
</dbReference>
<keyword evidence="1 2" id="KW-0597">Phosphoprotein</keyword>
<dbReference type="InterPro" id="IPR050595">
    <property type="entry name" value="Bact_response_regulator"/>
</dbReference>
<gene>
    <name evidence="5" type="ORF">EYD45_00450</name>
</gene>
<protein>
    <submittedName>
        <fullName evidence="5">Response regulator transcription factor</fullName>
    </submittedName>
</protein>
<evidence type="ECO:0000256" key="2">
    <source>
        <dbReference type="PROSITE-ProRule" id="PRU00169"/>
    </source>
</evidence>
<dbReference type="InterPro" id="IPR011006">
    <property type="entry name" value="CheY-like_superfamily"/>
</dbReference>
<organism evidence="5 6">
    <name type="scientific">Hyunsoonleella flava</name>
    <dbReference type="NCBI Taxonomy" id="2527939"/>
    <lineage>
        <taxon>Bacteria</taxon>
        <taxon>Pseudomonadati</taxon>
        <taxon>Bacteroidota</taxon>
        <taxon>Flavobacteriia</taxon>
        <taxon>Flavobacteriales</taxon>
        <taxon>Flavobacteriaceae</taxon>
    </lineage>
</organism>
<dbReference type="Pfam" id="PF04397">
    <property type="entry name" value="LytTR"/>
    <property type="match status" value="1"/>
</dbReference>
<comment type="caution">
    <text evidence="5">The sequence shown here is derived from an EMBL/GenBank/DDBJ whole genome shotgun (WGS) entry which is preliminary data.</text>
</comment>
<feature type="modified residue" description="4-aspartylphosphate" evidence="2">
    <location>
        <position position="56"/>
    </location>
</feature>
<dbReference type="InterPro" id="IPR007492">
    <property type="entry name" value="LytTR_DNA-bd_dom"/>
</dbReference>
<proteinExistence type="predicted"/>
<feature type="domain" description="Response regulatory" evidence="3">
    <location>
        <begin position="6"/>
        <end position="121"/>
    </location>
</feature>
<dbReference type="InterPro" id="IPR001789">
    <property type="entry name" value="Sig_transdc_resp-reg_receiver"/>
</dbReference>
<dbReference type="EMBL" id="SIRT01000001">
    <property type="protein sequence ID" value="TBN06391.1"/>
    <property type="molecule type" value="Genomic_DNA"/>
</dbReference>
<dbReference type="SUPFAM" id="SSF52172">
    <property type="entry name" value="CheY-like"/>
    <property type="match status" value="1"/>
</dbReference>
<keyword evidence="6" id="KW-1185">Reference proteome</keyword>
<dbReference type="RefSeq" id="WP_130962381.1">
    <property type="nucleotide sequence ID" value="NZ_SIRT01000001.1"/>
</dbReference>
<evidence type="ECO:0000256" key="1">
    <source>
        <dbReference type="ARBA" id="ARBA00022553"/>
    </source>
</evidence>
<dbReference type="Gene3D" id="2.40.50.1020">
    <property type="entry name" value="LytTr DNA-binding domain"/>
    <property type="match status" value="1"/>
</dbReference>
<evidence type="ECO:0000313" key="5">
    <source>
        <dbReference type="EMBL" id="TBN06391.1"/>
    </source>
</evidence>
<dbReference type="GO" id="GO:0003677">
    <property type="term" value="F:DNA binding"/>
    <property type="evidence" value="ECO:0007669"/>
    <property type="project" value="InterPro"/>
</dbReference>
<dbReference type="PANTHER" id="PTHR44591:SF3">
    <property type="entry name" value="RESPONSE REGULATORY DOMAIN-CONTAINING PROTEIN"/>
    <property type="match status" value="1"/>
</dbReference>
<name>A0A4Q9FHJ0_9FLAO</name>
<reference evidence="5 6" key="1">
    <citation type="submission" date="2019-02" db="EMBL/GenBank/DDBJ databases">
        <title>Hyunsoonleella sp., isolated from marine sediment.</title>
        <authorList>
            <person name="Liu B.-T."/>
        </authorList>
    </citation>
    <scope>NUCLEOTIDE SEQUENCE [LARGE SCALE GENOMIC DNA]</scope>
    <source>
        <strain evidence="5 6">T58</strain>
    </source>
</reference>
<evidence type="ECO:0000259" key="3">
    <source>
        <dbReference type="PROSITE" id="PS50110"/>
    </source>
</evidence>
<dbReference type="OrthoDB" id="2962330at2"/>
<dbReference type="Pfam" id="PF00072">
    <property type="entry name" value="Response_reg"/>
    <property type="match status" value="1"/>
</dbReference>
<dbReference type="PANTHER" id="PTHR44591">
    <property type="entry name" value="STRESS RESPONSE REGULATOR PROTEIN 1"/>
    <property type="match status" value="1"/>
</dbReference>
<dbReference type="SMART" id="SM00448">
    <property type="entry name" value="REC"/>
    <property type="match status" value="1"/>
</dbReference>
<dbReference type="Gene3D" id="3.40.50.2300">
    <property type="match status" value="1"/>
</dbReference>
<evidence type="ECO:0000313" key="6">
    <source>
        <dbReference type="Proteomes" id="UP000291142"/>
    </source>
</evidence>
<dbReference type="CDD" id="cd17534">
    <property type="entry name" value="REC_DC-like"/>
    <property type="match status" value="1"/>
</dbReference>
<dbReference type="GO" id="GO:0000160">
    <property type="term" value="P:phosphorelay signal transduction system"/>
    <property type="evidence" value="ECO:0007669"/>
    <property type="project" value="InterPro"/>
</dbReference>
<dbReference type="AlphaFoldDB" id="A0A4Q9FHJ0"/>
<evidence type="ECO:0000259" key="4">
    <source>
        <dbReference type="PROSITE" id="PS50930"/>
    </source>
</evidence>
<dbReference type="PROSITE" id="PS50110">
    <property type="entry name" value="RESPONSE_REGULATORY"/>
    <property type="match status" value="1"/>
</dbReference>
<feature type="domain" description="HTH LytTR-type" evidence="4">
    <location>
        <begin position="150"/>
        <end position="246"/>
    </location>
</feature>